<evidence type="ECO:0000313" key="1">
    <source>
        <dbReference type="EMBL" id="NVI09247.1"/>
    </source>
</evidence>
<sequence length="279" mass="30992">MMQRIIQGLPPSFHESFFPNRRHLAALLKLAIQRFEGTIDSISAESGIPTGKSSGKVLPHLKYAHSMGLVGAPLPTDGLYRLELTPLGRTFCVEDPLLHEPLTQLIMHLMLSRPIGGASAWHVLFGRSRLALGLCASVDAATAFLSQELGNSSALPGPIFSTYREEISLARTGVLTVDKESFARQPLPSRPEYYWAFAFCLLTYWEQTASDARQLSLADLEARCGFLEVSGWNERQVDDFLVWTVEQGITGVDRQTGTPLIMRIKRSDELITQIYSDLL</sequence>
<proteinExistence type="predicted"/>
<organism evidence="1 2">
    <name type="scientific">Paraburkholderia youngii</name>
    <dbReference type="NCBI Taxonomy" id="2782701"/>
    <lineage>
        <taxon>Bacteria</taxon>
        <taxon>Pseudomonadati</taxon>
        <taxon>Pseudomonadota</taxon>
        <taxon>Betaproteobacteria</taxon>
        <taxon>Burkholderiales</taxon>
        <taxon>Burkholderiaceae</taxon>
        <taxon>Paraburkholderia</taxon>
    </lineage>
</organism>
<keyword evidence="2" id="KW-1185">Reference proteome</keyword>
<gene>
    <name evidence="1" type="ORF">FSB64_37360</name>
</gene>
<accession>A0ABX2NXI6</accession>
<dbReference type="Proteomes" id="UP000821598">
    <property type="component" value="Unassembled WGS sequence"/>
</dbReference>
<dbReference type="RefSeq" id="WP_176369665.1">
    <property type="nucleotide sequence ID" value="NZ_VOMC01000071.1"/>
</dbReference>
<comment type="caution">
    <text evidence="1">The sequence shown here is derived from an EMBL/GenBank/DDBJ whole genome shotgun (WGS) entry which is preliminary data.</text>
</comment>
<evidence type="ECO:0000313" key="2">
    <source>
        <dbReference type="Proteomes" id="UP000821598"/>
    </source>
</evidence>
<name>A0ABX2NXI6_9BURK</name>
<dbReference type="EMBL" id="VOMC01000071">
    <property type="protein sequence ID" value="NVI09247.1"/>
    <property type="molecule type" value="Genomic_DNA"/>
</dbReference>
<protein>
    <recommendedName>
        <fullName evidence="3">DUF4007 family protein</fullName>
    </recommendedName>
</protein>
<evidence type="ECO:0008006" key="3">
    <source>
        <dbReference type="Google" id="ProtNLM"/>
    </source>
</evidence>
<reference evidence="1 2" key="1">
    <citation type="submission" date="2019-08" db="EMBL/GenBank/DDBJ databases">
        <title>Paraburkholderia simonii sp. nov. and P. youngii sp. nov. Brazilian and Mexican Mimosa-associated rhizobia.</title>
        <authorList>
            <person name="Mavima L."/>
            <person name="Beukes C.W."/>
            <person name="Palmer M."/>
            <person name="De Meyer S.E."/>
            <person name="James E.K."/>
            <person name="Maluk M."/>
            <person name="Avontuur J.R."/>
            <person name="Chan W.Y."/>
            <person name="Venter S.N."/>
            <person name="Steenkamp E.T."/>
        </authorList>
    </citation>
    <scope>NUCLEOTIDE SEQUENCE [LARGE SCALE GENOMIC DNA]</scope>
    <source>
        <strain evidence="1 2">JPY454</strain>
    </source>
</reference>